<evidence type="ECO:0000313" key="4">
    <source>
        <dbReference type="Proteomes" id="UP001515943"/>
    </source>
</evidence>
<accession>A0ABX1FXA0</accession>
<evidence type="ECO:0000256" key="1">
    <source>
        <dbReference type="SAM" id="MobiDB-lite"/>
    </source>
</evidence>
<feature type="region of interest" description="Disordered" evidence="1">
    <location>
        <begin position="162"/>
        <end position="201"/>
    </location>
</feature>
<keyword evidence="2" id="KW-0812">Transmembrane</keyword>
<protein>
    <recommendedName>
        <fullName evidence="5">Tryptophan-associated transmembrane protein (Trp_oprn_chp)</fullName>
    </recommendedName>
</protein>
<reference evidence="3 4" key="1">
    <citation type="submission" date="2019-08" db="EMBL/GenBank/DDBJ databases">
        <title>Lentzea from Indian Himalayas.</title>
        <authorList>
            <person name="Mandal S."/>
            <person name="Mallick Gupta A."/>
            <person name="Maiti P.K."/>
            <person name="Sarkar J."/>
            <person name="Mandal S."/>
        </authorList>
    </citation>
    <scope>NUCLEOTIDE SEQUENCE [LARGE SCALE GENOMIC DNA]</scope>
    <source>
        <strain evidence="3 4">PSKA42</strain>
    </source>
</reference>
<comment type="caution">
    <text evidence="3">The sequence shown here is derived from an EMBL/GenBank/DDBJ whole genome shotgun (WGS) entry which is preliminary data.</text>
</comment>
<keyword evidence="2" id="KW-1133">Transmembrane helix</keyword>
<sequence length="201" mass="21598">MIDRQRVAGILLVLGAGLAAAGSFQRTFSTVYRGYGQDLTISTTLWVTTSDPVDGPPDQPAFYAAGWPVIVSALVMAVAVAVMARERIAFVGRPLAVGGAGALAGIVFFYVAQVRRQEEIIASGRTGNVQDEVHYLGGLYLLVVGAIIGLVGAALAQQRYQRQEQEPEQEDEVVVHQLDSDDDTPPFGLVIPNDDEQQETR</sequence>
<feature type="transmembrane region" description="Helical" evidence="2">
    <location>
        <begin position="133"/>
        <end position="156"/>
    </location>
</feature>
<evidence type="ECO:0008006" key="5">
    <source>
        <dbReference type="Google" id="ProtNLM"/>
    </source>
</evidence>
<dbReference type="RefSeq" id="WP_167979787.1">
    <property type="nucleotide sequence ID" value="NZ_VSRL01000326.1"/>
</dbReference>
<proteinExistence type="predicted"/>
<dbReference type="EMBL" id="VSRL01000326">
    <property type="protein sequence ID" value="NKE63191.1"/>
    <property type="molecule type" value="Genomic_DNA"/>
</dbReference>
<evidence type="ECO:0000313" key="3">
    <source>
        <dbReference type="EMBL" id="NKE63191.1"/>
    </source>
</evidence>
<keyword evidence="4" id="KW-1185">Reference proteome</keyword>
<dbReference type="Proteomes" id="UP001515943">
    <property type="component" value="Unassembled WGS sequence"/>
</dbReference>
<feature type="transmembrane region" description="Helical" evidence="2">
    <location>
        <begin position="60"/>
        <end position="83"/>
    </location>
</feature>
<evidence type="ECO:0000256" key="2">
    <source>
        <dbReference type="SAM" id="Phobius"/>
    </source>
</evidence>
<organism evidence="3 4">
    <name type="scientific">Lentzea indica</name>
    <dbReference type="NCBI Taxonomy" id="2604800"/>
    <lineage>
        <taxon>Bacteria</taxon>
        <taxon>Bacillati</taxon>
        <taxon>Actinomycetota</taxon>
        <taxon>Actinomycetes</taxon>
        <taxon>Pseudonocardiales</taxon>
        <taxon>Pseudonocardiaceae</taxon>
        <taxon>Lentzea</taxon>
    </lineage>
</organism>
<gene>
    <name evidence="3" type="ORF">FXN61_43295</name>
</gene>
<feature type="transmembrane region" description="Helical" evidence="2">
    <location>
        <begin position="95"/>
        <end position="113"/>
    </location>
</feature>
<name>A0ABX1FXA0_9PSEU</name>
<keyword evidence="2" id="KW-0472">Membrane</keyword>